<evidence type="ECO:0000313" key="3">
    <source>
        <dbReference type="Proteomes" id="UP000730481"/>
    </source>
</evidence>
<feature type="compositionally biased region" description="Acidic residues" evidence="1">
    <location>
        <begin position="202"/>
        <end position="215"/>
    </location>
</feature>
<dbReference type="Proteomes" id="UP000730481">
    <property type="component" value="Unassembled WGS sequence"/>
</dbReference>
<evidence type="ECO:0000313" key="2">
    <source>
        <dbReference type="EMBL" id="KAF4334484.1"/>
    </source>
</evidence>
<comment type="caution">
    <text evidence="2">The sequence shown here is derived from an EMBL/GenBank/DDBJ whole genome shotgun (WGS) entry which is preliminary data.</text>
</comment>
<feature type="region of interest" description="Disordered" evidence="1">
    <location>
        <begin position="149"/>
        <end position="260"/>
    </location>
</feature>
<proteinExistence type="predicted"/>
<name>A0A9P5DTR7_9HYPO</name>
<feature type="compositionally biased region" description="Basic and acidic residues" evidence="1">
    <location>
        <begin position="173"/>
        <end position="200"/>
    </location>
</feature>
<keyword evidence="3" id="KW-1185">Reference proteome</keyword>
<dbReference type="OrthoDB" id="5102942at2759"/>
<organism evidence="2 3">
    <name type="scientific">Fusarium beomiforme</name>
    <dbReference type="NCBI Taxonomy" id="44412"/>
    <lineage>
        <taxon>Eukaryota</taxon>
        <taxon>Fungi</taxon>
        <taxon>Dikarya</taxon>
        <taxon>Ascomycota</taxon>
        <taxon>Pezizomycotina</taxon>
        <taxon>Sordariomycetes</taxon>
        <taxon>Hypocreomycetidae</taxon>
        <taxon>Hypocreales</taxon>
        <taxon>Nectriaceae</taxon>
        <taxon>Fusarium</taxon>
        <taxon>Fusarium burgessii species complex</taxon>
    </lineage>
</organism>
<feature type="compositionally biased region" description="Pro residues" evidence="1">
    <location>
        <begin position="220"/>
        <end position="229"/>
    </location>
</feature>
<reference evidence="2" key="2">
    <citation type="submission" date="2020-02" db="EMBL/GenBank/DDBJ databases">
        <title>Identification and distribution of gene clusters putatively required for synthesis of sphingolipid metabolism inhibitors in phylogenetically diverse species of the filamentous fungus Fusarium.</title>
        <authorList>
            <person name="Kim H.-S."/>
            <person name="Busman M."/>
            <person name="Brown D.W."/>
            <person name="Divon H."/>
            <person name="Uhlig S."/>
            <person name="Proctor R.H."/>
        </authorList>
    </citation>
    <scope>NUCLEOTIDE SEQUENCE</scope>
    <source>
        <strain evidence="2">NRRL 25174</strain>
    </source>
</reference>
<protein>
    <submittedName>
        <fullName evidence="2">Uncharacterized protein</fullName>
    </submittedName>
</protein>
<evidence type="ECO:0000256" key="1">
    <source>
        <dbReference type="SAM" id="MobiDB-lite"/>
    </source>
</evidence>
<dbReference type="EMBL" id="PVQB02000679">
    <property type="protein sequence ID" value="KAF4334484.1"/>
    <property type="molecule type" value="Genomic_DNA"/>
</dbReference>
<dbReference type="AlphaFoldDB" id="A0A9P5DTR7"/>
<sequence>MNDHTTSDLILTPLERWRVVECMKELDSALRALADVFANPCRITARNPLGNAPLLQNNEYHSPVAVKENLRRLAPSYTRQCVEADTFAMLLERFDLAASTPLDHETARKKGKWPKELPASFVSLINRCISDGNPIPRIVVRYAGQGPVRRGAAQATPQKHRANAAEEEGEGEGGDKGKGEEEVEVGSDKGGEEESERGSEGEAAEESEEEGEEEVNPSSSPIPAPPEPTAPRRGRSRGGRGGGSRGGGDRIGLRRSGRNK</sequence>
<gene>
    <name evidence="2" type="ORF">FBEOM_11684</name>
</gene>
<reference evidence="2" key="1">
    <citation type="journal article" date="2017" name="Mycologia">
        <title>Fusarium algeriense, sp. nov., a novel toxigenic crown rot pathogen of durum wheat from Algeria is nested in the Fusarium burgessii species complex.</title>
        <authorList>
            <person name="Laraba I."/>
            <person name="Keddad A."/>
            <person name="Boureghda H."/>
            <person name="Abdallah N."/>
            <person name="Vaughan M.M."/>
            <person name="Proctor R.H."/>
            <person name="Busman M."/>
            <person name="O'Donnell K."/>
        </authorList>
    </citation>
    <scope>NUCLEOTIDE SEQUENCE</scope>
    <source>
        <strain evidence="2">NRRL 25174</strain>
    </source>
</reference>
<accession>A0A9P5DTR7</accession>